<feature type="transmembrane region" description="Helical" evidence="12">
    <location>
        <begin position="750"/>
        <end position="770"/>
    </location>
</feature>
<evidence type="ECO:0000256" key="4">
    <source>
        <dbReference type="ARBA" id="ARBA00016197"/>
    </source>
</evidence>
<dbReference type="GO" id="GO:0016020">
    <property type="term" value="C:membrane"/>
    <property type="evidence" value="ECO:0007669"/>
    <property type="project" value="UniProtKB-SubCell"/>
</dbReference>
<dbReference type="SUPFAM" id="SSF56112">
    <property type="entry name" value="Protein kinase-like (PK-like)"/>
    <property type="match status" value="1"/>
</dbReference>
<evidence type="ECO:0000259" key="13">
    <source>
        <dbReference type="Pfam" id="PF01490"/>
    </source>
</evidence>
<keyword evidence="5 12" id="KW-0812">Transmembrane</keyword>
<evidence type="ECO:0000256" key="1">
    <source>
        <dbReference type="ARBA" id="ARBA00004173"/>
    </source>
</evidence>
<keyword evidence="6" id="KW-0809">Transit peptide</keyword>
<evidence type="ECO:0000256" key="12">
    <source>
        <dbReference type="SAM" id="Phobius"/>
    </source>
</evidence>
<dbReference type="PANTHER" id="PTHR36091:SF1">
    <property type="entry name" value="ALTERED INHERITANCE OF MITOCHONDRIA PROTEIN 9, MITOCHONDRIAL"/>
    <property type="match status" value="1"/>
</dbReference>
<dbReference type="InterPro" id="IPR011009">
    <property type="entry name" value="Kinase-like_dom_sf"/>
</dbReference>
<dbReference type="InterPro" id="IPR013057">
    <property type="entry name" value="AA_transpt_TM"/>
</dbReference>
<accession>A0AAN7TEE7</accession>
<evidence type="ECO:0000256" key="3">
    <source>
        <dbReference type="ARBA" id="ARBA00005543"/>
    </source>
</evidence>
<evidence type="ECO:0000256" key="7">
    <source>
        <dbReference type="ARBA" id="ARBA00022989"/>
    </source>
</evidence>
<dbReference type="EMBL" id="JAVRRL010000034">
    <property type="protein sequence ID" value="KAK5111999.1"/>
    <property type="molecule type" value="Genomic_DNA"/>
</dbReference>
<dbReference type="GO" id="GO:0005739">
    <property type="term" value="C:mitochondrion"/>
    <property type="evidence" value="ECO:0007669"/>
    <property type="project" value="UniProtKB-SubCell"/>
</dbReference>
<evidence type="ECO:0000256" key="11">
    <source>
        <dbReference type="SAM" id="MobiDB-lite"/>
    </source>
</evidence>
<dbReference type="PANTHER" id="PTHR36091">
    <property type="entry name" value="ALTERED INHERITANCE OF MITOCHONDRIA PROTEIN 9, MITOCHONDRIAL"/>
    <property type="match status" value="1"/>
</dbReference>
<evidence type="ECO:0000313" key="15">
    <source>
        <dbReference type="EMBL" id="KAK5111999.1"/>
    </source>
</evidence>
<dbReference type="InterPro" id="IPR051035">
    <property type="entry name" value="Mito_inheritance_9"/>
</dbReference>
<evidence type="ECO:0000259" key="14">
    <source>
        <dbReference type="Pfam" id="PF01636"/>
    </source>
</evidence>
<feature type="transmembrane region" description="Helical" evidence="12">
    <location>
        <begin position="799"/>
        <end position="818"/>
    </location>
</feature>
<evidence type="ECO:0000256" key="8">
    <source>
        <dbReference type="ARBA" id="ARBA00023128"/>
    </source>
</evidence>
<comment type="caution">
    <text evidence="15">The sequence shown here is derived from an EMBL/GenBank/DDBJ whole genome shotgun (WGS) entry which is preliminary data.</text>
</comment>
<keyword evidence="8" id="KW-0496">Mitochondrion</keyword>
<dbReference type="AlphaFoldDB" id="A0AAN7TEE7"/>
<feature type="transmembrane region" description="Helical" evidence="12">
    <location>
        <begin position="556"/>
        <end position="576"/>
    </location>
</feature>
<protein>
    <recommendedName>
        <fullName evidence="4">Altered inheritance of mitochondria protein 9, mitochondrial</fullName>
    </recommendedName>
    <alternativeName>
        <fullName evidence="10">Found in mitochondrial proteome protein 29</fullName>
    </alternativeName>
</protein>
<evidence type="ECO:0000256" key="10">
    <source>
        <dbReference type="ARBA" id="ARBA00031849"/>
    </source>
</evidence>
<keyword evidence="7 12" id="KW-1133">Transmembrane helix</keyword>
<gene>
    <name evidence="15" type="ORF">LTR62_004533</name>
</gene>
<feature type="region of interest" description="Disordered" evidence="11">
    <location>
        <begin position="399"/>
        <end position="423"/>
    </location>
</feature>
<dbReference type="Gene3D" id="3.90.1200.10">
    <property type="match status" value="1"/>
</dbReference>
<evidence type="ECO:0000256" key="6">
    <source>
        <dbReference type="ARBA" id="ARBA00022946"/>
    </source>
</evidence>
<evidence type="ECO:0000256" key="9">
    <source>
        <dbReference type="ARBA" id="ARBA00023136"/>
    </source>
</evidence>
<comment type="subcellular location">
    <subcellularLocation>
        <location evidence="2">Membrane</location>
    </subcellularLocation>
    <subcellularLocation>
        <location evidence="1">Mitochondrion</location>
    </subcellularLocation>
</comment>
<feature type="domain" description="Amino acid transporter transmembrane" evidence="13">
    <location>
        <begin position="522"/>
        <end position="872"/>
    </location>
</feature>
<keyword evidence="9 12" id="KW-0472">Membrane</keyword>
<proteinExistence type="inferred from homology"/>
<feature type="transmembrane region" description="Helical" evidence="12">
    <location>
        <begin position="661"/>
        <end position="684"/>
    </location>
</feature>
<feature type="transmembrane region" description="Helical" evidence="12">
    <location>
        <begin position="636"/>
        <end position="655"/>
    </location>
</feature>
<sequence>MPFAGPAALTMMSEVATLRYVKSKTHVPVPHVLAWSSQTESGAVGIEYIITEHVSGVALNGIWSQMSELQQIEFVQSMGKLMEELCALEFEALGSLYLNTVDKPSWAQPINEDSGVYKDDRTTQVAVPLDLQGPWQDLSTFLADLTHISKVTVDQRTSSQKLREDHSQLLETSKKTLELVGDTTTVQDSCSPLLFHPDLHARNIFVDPNDPTVILGIIDWQSTAIEPAFVHVVETPDFAEEPLLDKILDADPSPDTREAQSHAQRCSIAWAVMAFICPKLGKATALNPVLGRYLAGVSSGYSDNAIALRSLLTDVSSEWKELGIAGECPYQPNPQDADSLSVELDELESTQRLRAYLSRLLRCETDGWVEEGRWEEVVPVYREQYAKFVSSCIASKEEDETVEDAERKANSPGTAAPDATTTNAQADKIESGFSTAHDLSAQPEHRTPCFEDYVIYAELQRAHDDAVDGKRRPWTADRLYAIAHGALPVQHDLTLTETSDSQTAGLTDLETEKVNAWRAIRQASWAGAFYLCTTDILGPFNAPYAFRQNGYVPGTLLYVFMGGMAFYCGGLLWWLYVKLDSDRFPVKSYSDITERTAGRYMRFLVTWLVFIHMIVNVATTSLSAAQSLYQLTKGRICFVVAIVVWILVGCVLNQIRTLKRYSWLASSAIWINILVIFLSVGFIAHSPPNYAAAKASYGIDAGPVIKQAFASYPFYERINGVMNIVYAYGGATIFPQIIAEMRRPMDFLKAFSIAQALIFTIYVFYGLYVYSFQGQYTLPVAFQGVSKYSWQTVGNTLNLISGVIAGGLYGNIGLKIFYVNVVEGVLKGPALLTPRGRLCWSVTVIVFWWVGFIIGSAIPQVQTLSGMVGAVTNM</sequence>
<organism evidence="15 16">
    <name type="scientific">Meristemomyces frigidus</name>
    <dbReference type="NCBI Taxonomy" id="1508187"/>
    <lineage>
        <taxon>Eukaryota</taxon>
        <taxon>Fungi</taxon>
        <taxon>Dikarya</taxon>
        <taxon>Ascomycota</taxon>
        <taxon>Pezizomycotina</taxon>
        <taxon>Dothideomycetes</taxon>
        <taxon>Dothideomycetidae</taxon>
        <taxon>Mycosphaerellales</taxon>
        <taxon>Teratosphaeriaceae</taxon>
        <taxon>Meristemomyces</taxon>
    </lineage>
</organism>
<evidence type="ECO:0000256" key="5">
    <source>
        <dbReference type="ARBA" id="ARBA00022692"/>
    </source>
</evidence>
<evidence type="ECO:0000313" key="16">
    <source>
        <dbReference type="Proteomes" id="UP001310890"/>
    </source>
</evidence>
<name>A0AAN7TEE7_9PEZI</name>
<dbReference type="Pfam" id="PF01490">
    <property type="entry name" value="Aa_trans"/>
    <property type="match status" value="1"/>
</dbReference>
<dbReference type="Proteomes" id="UP001310890">
    <property type="component" value="Unassembled WGS sequence"/>
</dbReference>
<feature type="transmembrane region" description="Helical" evidence="12">
    <location>
        <begin position="604"/>
        <end position="624"/>
    </location>
</feature>
<evidence type="ECO:0000256" key="2">
    <source>
        <dbReference type="ARBA" id="ARBA00004370"/>
    </source>
</evidence>
<dbReference type="InterPro" id="IPR002575">
    <property type="entry name" value="Aminoglycoside_PTrfase"/>
</dbReference>
<feature type="transmembrane region" description="Helical" evidence="12">
    <location>
        <begin position="838"/>
        <end position="858"/>
    </location>
</feature>
<comment type="similarity">
    <text evidence="3">Belongs to the AIM9 family.</text>
</comment>
<dbReference type="Pfam" id="PF01636">
    <property type="entry name" value="APH"/>
    <property type="match status" value="1"/>
</dbReference>
<feature type="domain" description="Aminoglycoside phosphotransferase" evidence="14">
    <location>
        <begin position="6"/>
        <end position="228"/>
    </location>
</feature>
<reference evidence="15" key="1">
    <citation type="submission" date="2023-08" db="EMBL/GenBank/DDBJ databases">
        <title>Black Yeasts Isolated from many extreme environments.</title>
        <authorList>
            <person name="Coleine C."/>
            <person name="Stajich J.E."/>
            <person name="Selbmann L."/>
        </authorList>
    </citation>
    <scope>NUCLEOTIDE SEQUENCE</scope>
    <source>
        <strain evidence="15">CCFEE 5401</strain>
    </source>
</reference>